<keyword evidence="5" id="KW-0378">Hydrolase</keyword>
<keyword evidence="1" id="KW-0808">Transferase</keyword>
<dbReference type="GO" id="GO:0003676">
    <property type="term" value="F:nucleic acid binding"/>
    <property type="evidence" value="ECO:0007669"/>
    <property type="project" value="InterPro"/>
</dbReference>
<dbReference type="GeneID" id="114242180"/>
<dbReference type="GO" id="GO:0004519">
    <property type="term" value="F:endonuclease activity"/>
    <property type="evidence" value="ECO:0007669"/>
    <property type="project" value="UniProtKB-KW"/>
</dbReference>
<feature type="domain" description="Integrase catalytic" evidence="8">
    <location>
        <begin position="480"/>
        <end position="640"/>
    </location>
</feature>
<dbReference type="GO" id="GO:0016787">
    <property type="term" value="F:hydrolase activity"/>
    <property type="evidence" value="ECO:0007669"/>
    <property type="project" value="UniProtKB-KW"/>
</dbReference>
<dbReference type="InterPro" id="IPR012337">
    <property type="entry name" value="RNaseH-like_sf"/>
</dbReference>
<dbReference type="GO" id="GO:0003964">
    <property type="term" value="F:RNA-directed DNA polymerase activity"/>
    <property type="evidence" value="ECO:0007669"/>
    <property type="project" value="UniProtKB-KW"/>
</dbReference>
<dbReference type="GO" id="GO:0015074">
    <property type="term" value="P:DNA integration"/>
    <property type="evidence" value="ECO:0007669"/>
    <property type="project" value="InterPro"/>
</dbReference>
<dbReference type="GO" id="GO:0042575">
    <property type="term" value="C:DNA polymerase complex"/>
    <property type="evidence" value="ECO:0007669"/>
    <property type="project" value="UniProtKB-ARBA"/>
</dbReference>
<dbReference type="InterPro" id="IPR043502">
    <property type="entry name" value="DNA/RNA_pol_sf"/>
</dbReference>
<dbReference type="SUPFAM" id="SSF56672">
    <property type="entry name" value="DNA/RNA polymerases"/>
    <property type="match status" value="1"/>
</dbReference>
<evidence type="ECO:0000256" key="7">
    <source>
        <dbReference type="SAM" id="MobiDB-lite"/>
    </source>
</evidence>
<dbReference type="Pfam" id="PF17917">
    <property type="entry name" value="RT_RNaseH"/>
    <property type="match status" value="1"/>
</dbReference>
<organism evidence="9 10">
    <name type="scientific">Bombyx mandarina</name>
    <name type="common">Wild silk moth</name>
    <name type="synonym">Wild silkworm</name>
    <dbReference type="NCBI Taxonomy" id="7092"/>
    <lineage>
        <taxon>Eukaryota</taxon>
        <taxon>Metazoa</taxon>
        <taxon>Ecdysozoa</taxon>
        <taxon>Arthropoda</taxon>
        <taxon>Hexapoda</taxon>
        <taxon>Insecta</taxon>
        <taxon>Pterygota</taxon>
        <taxon>Neoptera</taxon>
        <taxon>Endopterygota</taxon>
        <taxon>Lepidoptera</taxon>
        <taxon>Glossata</taxon>
        <taxon>Ditrysia</taxon>
        <taxon>Bombycoidea</taxon>
        <taxon>Bombycidae</taxon>
        <taxon>Bombycinae</taxon>
        <taxon>Bombyx</taxon>
    </lineage>
</organism>
<gene>
    <name evidence="10" type="primary">LOC114242180</name>
</gene>
<dbReference type="KEGG" id="bman:114242180"/>
<dbReference type="Gene3D" id="3.10.20.370">
    <property type="match status" value="1"/>
</dbReference>
<dbReference type="CDD" id="cd09274">
    <property type="entry name" value="RNase_HI_RT_Ty3"/>
    <property type="match status" value="1"/>
</dbReference>
<dbReference type="InterPro" id="IPR036397">
    <property type="entry name" value="RNaseH_sf"/>
</dbReference>
<keyword evidence="4" id="KW-0255">Endonuclease</keyword>
<dbReference type="InterPro" id="IPR043128">
    <property type="entry name" value="Rev_trsase/Diguanyl_cyclase"/>
</dbReference>
<accession>A0A6J2JID3</accession>
<proteinExistence type="predicted"/>
<evidence type="ECO:0000256" key="3">
    <source>
        <dbReference type="ARBA" id="ARBA00022722"/>
    </source>
</evidence>
<keyword evidence="9" id="KW-1185">Reference proteome</keyword>
<keyword evidence="2" id="KW-0548">Nucleotidyltransferase</keyword>
<dbReference type="InterPro" id="IPR001584">
    <property type="entry name" value="Integrase_cat-core"/>
</dbReference>
<dbReference type="SUPFAM" id="SSF53098">
    <property type="entry name" value="Ribonuclease H-like"/>
    <property type="match status" value="1"/>
</dbReference>
<evidence type="ECO:0000256" key="5">
    <source>
        <dbReference type="ARBA" id="ARBA00022801"/>
    </source>
</evidence>
<dbReference type="FunFam" id="3.10.20.370:FF:000001">
    <property type="entry name" value="Retrovirus-related Pol polyprotein from transposon 17.6-like protein"/>
    <property type="match status" value="1"/>
</dbReference>
<dbReference type="Gene3D" id="3.30.70.270">
    <property type="match status" value="1"/>
</dbReference>
<evidence type="ECO:0000256" key="2">
    <source>
        <dbReference type="ARBA" id="ARBA00022695"/>
    </source>
</evidence>
<protein>
    <submittedName>
        <fullName evidence="10">Uncharacterized protein LOC114242180</fullName>
    </submittedName>
</protein>
<dbReference type="Proteomes" id="UP000504629">
    <property type="component" value="Unplaced"/>
</dbReference>
<dbReference type="InterPro" id="IPR041373">
    <property type="entry name" value="RT_RNaseH"/>
</dbReference>
<keyword evidence="6" id="KW-0695">RNA-directed DNA polymerase</keyword>
<dbReference type="PROSITE" id="PS50994">
    <property type="entry name" value="INTEGRASE"/>
    <property type="match status" value="1"/>
</dbReference>
<reference evidence="10" key="1">
    <citation type="submission" date="2025-08" db="UniProtKB">
        <authorList>
            <consortium name="RefSeq"/>
        </authorList>
    </citation>
    <scope>IDENTIFICATION</scope>
    <source>
        <tissue evidence="10">Silk gland</tissue>
    </source>
</reference>
<feature type="region of interest" description="Disordered" evidence="7">
    <location>
        <begin position="730"/>
        <end position="780"/>
    </location>
</feature>
<dbReference type="RefSeq" id="XP_028029038.1">
    <property type="nucleotide sequence ID" value="XM_028173237.1"/>
</dbReference>
<evidence type="ECO:0000256" key="4">
    <source>
        <dbReference type="ARBA" id="ARBA00022759"/>
    </source>
</evidence>
<evidence type="ECO:0000256" key="1">
    <source>
        <dbReference type="ARBA" id="ARBA00022679"/>
    </source>
</evidence>
<dbReference type="PANTHER" id="PTHR37984">
    <property type="entry name" value="PROTEIN CBG26694"/>
    <property type="match status" value="1"/>
</dbReference>
<evidence type="ECO:0000313" key="10">
    <source>
        <dbReference type="RefSeq" id="XP_028029038.1"/>
    </source>
</evidence>
<evidence type="ECO:0000259" key="8">
    <source>
        <dbReference type="PROSITE" id="PS50994"/>
    </source>
</evidence>
<dbReference type="Pfam" id="PF00665">
    <property type="entry name" value="rve"/>
    <property type="match status" value="1"/>
</dbReference>
<dbReference type="PANTHER" id="PTHR37984:SF9">
    <property type="entry name" value="INTEGRASE CATALYTIC DOMAIN-CONTAINING PROTEIN"/>
    <property type="match status" value="1"/>
</dbReference>
<name>A0A6J2JID3_BOMMA</name>
<sequence>MQLGLESASFTFGRSKCHKFHVVTTSVAAEVWYLSCSTTLILGILIGNLIVEIRANNILDEIKVHSKLFAGRGLESRELIDTFGDVCNVAEASVPAVPLFANVSPNCKPIAIKSRRHNKEDSEFIKEEIRNLIAEGVIEEKLDAYPLPNIEDLVSKVAKNTIFSLIDLKNAYHQVPILPEERKFTAFEALGNLYQFRRYNIQNHIIKPDNERLKPLINLPPPSDLPTLRRTLGMFAHYSKWIPKFSERIHSLANTTIFPLTSEQIKCFESLKNDIAKSSIHAIDENIPFTVETDASDHSIAAVLTQNSRPVAFFSRTLNSSEQNHSAIEKEAYAIVESLKKWRHFLIGRHFKLVTDQRSVSFMFNMKHSSKIKNEKIQRWRLELAAFKYDIIYRPGKENYAADALSRVCATVETRTAKLFSLHEALCHPGVTRMFHWVRSKNLPYSIEEVRTMTKSCRTCSEIKPRFFRNTFDDQRKLVKATAAFERLSIDFKGPVPTNNNNKFILTVIDEFSRFPFAFPCSDVSSKTVIKHLNNLFMIFGMPSYVHSDRGTAFLSAEVQEFLHVRGIATSRTTAYNPQGNGQVEKLNSTLWRTILLALKTKNLSVENWEQVLPQALHSIRSLLCTTINCTPHERMFRHPRRSTNGTSVPSWLTNSGQVLMKKFNRTNKYQPLVEEVELIHSNPDFSYIRLPDGRETTVSNRHLAPLGSERVDLRIDNEHTIDYHNVAEPLPETEDQNLEIPSSNETGPVVLDNSRELETELPSSPPPEPTLRRSGRVHKTPGFLKDYILK</sequence>
<keyword evidence="3" id="KW-0540">Nuclease</keyword>
<evidence type="ECO:0000313" key="9">
    <source>
        <dbReference type="Proteomes" id="UP000504629"/>
    </source>
</evidence>
<dbReference type="OrthoDB" id="420169at2759"/>
<evidence type="ECO:0000256" key="6">
    <source>
        <dbReference type="ARBA" id="ARBA00022918"/>
    </source>
</evidence>
<dbReference type="InterPro" id="IPR050951">
    <property type="entry name" value="Retrovirus_Pol_polyprotein"/>
</dbReference>
<dbReference type="AlphaFoldDB" id="A0A6J2JID3"/>
<dbReference type="Gene3D" id="3.30.420.10">
    <property type="entry name" value="Ribonuclease H-like superfamily/Ribonuclease H"/>
    <property type="match status" value="1"/>
</dbReference>